<sequence length="54" mass="6381">MLIHTHKRPYAKRHACVQNTFIYILGIQQTLLSRATDTYTSFLHTIHSYSWIFG</sequence>
<dbReference type="AlphaFoldDB" id="A0A0E9UM68"/>
<organism evidence="1">
    <name type="scientific">Anguilla anguilla</name>
    <name type="common">European freshwater eel</name>
    <name type="synonym">Muraena anguilla</name>
    <dbReference type="NCBI Taxonomy" id="7936"/>
    <lineage>
        <taxon>Eukaryota</taxon>
        <taxon>Metazoa</taxon>
        <taxon>Chordata</taxon>
        <taxon>Craniata</taxon>
        <taxon>Vertebrata</taxon>
        <taxon>Euteleostomi</taxon>
        <taxon>Actinopterygii</taxon>
        <taxon>Neopterygii</taxon>
        <taxon>Teleostei</taxon>
        <taxon>Anguilliformes</taxon>
        <taxon>Anguillidae</taxon>
        <taxon>Anguilla</taxon>
    </lineage>
</organism>
<reference evidence="1" key="2">
    <citation type="journal article" date="2015" name="Fish Shellfish Immunol.">
        <title>Early steps in the European eel (Anguilla anguilla)-Vibrio vulnificus interaction in the gills: Role of the RtxA13 toxin.</title>
        <authorList>
            <person name="Callol A."/>
            <person name="Pajuelo D."/>
            <person name="Ebbesson L."/>
            <person name="Teles M."/>
            <person name="MacKenzie S."/>
            <person name="Amaro C."/>
        </authorList>
    </citation>
    <scope>NUCLEOTIDE SEQUENCE</scope>
</reference>
<name>A0A0E9UM68_ANGAN</name>
<reference evidence="1" key="1">
    <citation type="submission" date="2014-11" db="EMBL/GenBank/DDBJ databases">
        <authorList>
            <person name="Amaro Gonzalez C."/>
        </authorList>
    </citation>
    <scope>NUCLEOTIDE SEQUENCE</scope>
</reference>
<protein>
    <submittedName>
        <fullName evidence="1">Uncharacterized protein</fullName>
    </submittedName>
</protein>
<proteinExistence type="predicted"/>
<evidence type="ECO:0000313" key="1">
    <source>
        <dbReference type="EMBL" id="JAH66841.1"/>
    </source>
</evidence>
<accession>A0A0E9UM68</accession>
<dbReference type="EMBL" id="GBXM01041736">
    <property type="protein sequence ID" value="JAH66841.1"/>
    <property type="molecule type" value="Transcribed_RNA"/>
</dbReference>